<dbReference type="GO" id="GO:0032259">
    <property type="term" value="P:methylation"/>
    <property type="evidence" value="ECO:0007669"/>
    <property type="project" value="UniProtKB-KW"/>
</dbReference>
<sequence length="213" mass="22695">METPTPGDRARGLAAESLASDDPTGWFERLYGDGDLTVPWHQDGPDPHLKGWAEAKKLDGVGQTALVVGAGLGDDAEFVAGLGFATTAFDVAPSAVERARQRFPASTVRYEVADLLNLPAGWRFDLVVENFTVQSLPVGLRKEAIAAVARAVAPGGTLIVHATYRDPAVERPGPPWPLTREDVDGFGLNPVTVTLIPEPGHPHLGTWQAEFTA</sequence>
<name>A0A8J3ZH51_9ACTN</name>
<dbReference type="Pfam" id="PF13649">
    <property type="entry name" value="Methyltransf_25"/>
    <property type="match status" value="1"/>
</dbReference>
<dbReference type="AlphaFoldDB" id="A0A8J3ZH51"/>
<keyword evidence="3" id="KW-1185">Reference proteome</keyword>
<reference evidence="2" key="1">
    <citation type="submission" date="2021-01" db="EMBL/GenBank/DDBJ databases">
        <title>Whole genome shotgun sequence of Virgisporangium aurantiacum NBRC 16421.</title>
        <authorList>
            <person name="Komaki H."/>
            <person name="Tamura T."/>
        </authorList>
    </citation>
    <scope>NUCLEOTIDE SEQUENCE</scope>
    <source>
        <strain evidence="2">NBRC 16421</strain>
    </source>
</reference>
<protein>
    <submittedName>
        <fullName evidence="2">Methyltransferase type 12</fullName>
    </submittedName>
</protein>
<gene>
    <name evidence="2" type="ORF">Vau01_102340</name>
</gene>
<evidence type="ECO:0000313" key="2">
    <source>
        <dbReference type="EMBL" id="GIJ62718.1"/>
    </source>
</evidence>
<dbReference type="InterPro" id="IPR041698">
    <property type="entry name" value="Methyltransf_25"/>
</dbReference>
<feature type="domain" description="Methyltransferase" evidence="1">
    <location>
        <begin position="66"/>
        <end position="156"/>
    </location>
</feature>
<evidence type="ECO:0000259" key="1">
    <source>
        <dbReference type="Pfam" id="PF13649"/>
    </source>
</evidence>
<keyword evidence="2" id="KW-0489">Methyltransferase</keyword>
<dbReference type="InterPro" id="IPR029063">
    <property type="entry name" value="SAM-dependent_MTases_sf"/>
</dbReference>
<comment type="caution">
    <text evidence="2">The sequence shown here is derived from an EMBL/GenBank/DDBJ whole genome shotgun (WGS) entry which is preliminary data.</text>
</comment>
<organism evidence="2 3">
    <name type="scientific">Virgisporangium aurantiacum</name>
    <dbReference type="NCBI Taxonomy" id="175570"/>
    <lineage>
        <taxon>Bacteria</taxon>
        <taxon>Bacillati</taxon>
        <taxon>Actinomycetota</taxon>
        <taxon>Actinomycetes</taxon>
        <taxon>Micromonosporales</taxon>
        <taxon>Micromonosporaceae</taxon>
        <taxon>Virgisporangium</taxon>
    </lineage>
</organism>
<dbReference type="Proteomes" id="UP000612585">
    <property type="component" value="Unassembled WGS sequence"/>
</dbReference>
<dbReference type="EMBL" id="BOPG01000082">
    <property type="protein sequence ID" value="GIJ62718.1"/>
    <property type="molecule type" value="Genomic_DNA"/>
</dbReference>
<evidence type="ECO:0000313" key="3">
    <source>
        <dbReference type="Proteomes" id="UP000612585"/>
    </source>
</evidence>
<proteinExistence type="predicted"/>
<dbReference type="CDD" id="cd02440">
    <property type="entry name" value="AdoMet_MTases"/>
    <property type="match status" value="1"/>
</dbReference>
<dbReference type="Gene3D" id="3.40.50.150">
    <property type="entry name" value="Vaccinia Virus protein VP39"/>
    <property type="match status" value="1"/>
</dbReference>
<dbReference type="SUPFAM" id="SSF53335">
    <property type="entry name" value="S-adenosyl-L-methionine-dependent methyltransferases"/>
    <property type="match status" value="1"/>
</dbReference>
<dbReference type="RefSeq" id="WP_204008546.1">
    <property type="nucleotide sequence ID" value="NZ_BOPG01000082.1"/>
</dbReference>
<dbReference type="GO" id="GO:0008168">
    <property type="term" value="F:methyltransferase activity"/>
    <property type="evidence" value="ECO:0007669"/>
    <property type="project" value="UniProtKB-KW"/>
</dbReference>
<accession>A0A8J3ZH51</accession>
<keyword evidence="2" id="KW-0808">Transferase</keyword>